<dbReference type="Proteomes" id="UP000435112">
    <property type="component" value="Unassembled WGS sequence"/>
</dbReference>
<dbReference type="EMBL" id="QXFU01000463">
    <property type="protein sequence ID" value="KAE9032931.1"/>
    <property type="molecule type" value="Genomic_DNA"/>
</dbReference>
<reference evidence="2 3" key="1">
    <citation type="submission" date="2018-09" db="EMBL/GenBank/DDBJ databases">
        <title>Genomic investigation of the strawberry pathogen Phytophthora fragariae indicates pathogenicity is determined by transcriptional variation in three key races.</title>
        <authorList>
            <person name="Adams T.M."/>
            <person name="Armitage A.D."/>
            <person name="Sobczyk M.K."/>
            <person name="Bates H.J."/>
            <person name="Dunwell J.M."/>
            <person name="Nellist C.F."/>
            <person name="Harrison R.J."/>
        </authorList>
    </citation>
    <scope>NUCLEOTIDE SEQUENCE [LARGE SCALE GENOMIC DNA]</scope>
    <source>
        <strain evidence="2 3">SCRP324</strain>
    </source>
</reference>
<feature type="compositionally biased region" description="Basic residues" evidence="1">
    <location>
        <begin position="158"/>
        <end position="169"/>
    </location>
</feature>
<feature type="compositionally biased region" description="Polar residues" evidence="1">
    <location>
        <begin position="46"/>
        <end position="56"/>
    </location>
</feature>
<feature type="compositionally biased region" description="Gly residues" evidence="1">
    <location>
        <begin position="73"/>
        <end position="83"/>
    </location>
</feature>
<dbReference type="AlphaFoldDB" id="A0A6A3MU69"/>
<feature type="compositionally biased region" description="Low complexity" evidence="1">
    <location>
        <begin position="91"/>
        <end position="104"/>
    </location>
</feature>
<dbReference type="OrthoDB" id="142457at2759"/>
<feature type="compositionally biased region" description="Basic and acidic residues" evidence="1">
    <location>
        <begin position="145"/>
        <end position="157"/>
    </location>
</feature>
<evidence type="ECO:0000313" key="2">
    <source>
        <dbReference type="EMBL" id="KAE9032931.1"/>
    </source>
</evidence>
<feature type="region of interest" description="Disordered" evidence="1">
    <location>
        <begin position="46"/>
        <end position="169"/>
    </location>
</feature>
<proteinExistence type="predicted"/>
<sequence length="169" mass="17638">MTTEASNTPRDERAASIDRAAAAKQQVTTRIVDTDDSGTVTLSTEEIRTATGNTPLGTGVSASIGHLDDDGSGRGARAGGDGRAAGDAREVAGTGVTPATVTGAQAMGGPTNDGTRGPGTAAARPDTTASRSNDDHGGWGLHGPHLSDDQHRRQRELWRHRRWRHPRRS</sequence>
<gene>
    <name evidence="2" type="ORF">PR002_g8934</name>
</gene>
<evidence type="ECO:0000313" key="3">
    <source>
        <dbReference type="Proteomes" id="UP000435112"/>
    </source>
</evidence>
<feature type="region of interest" description="Disordered" evidence="1">
    <location>
        <begin position="1"/>
        <end position="30"/>
    </location>
</feature>
<organism evidence="2 3">
    <name type="scientific">Phytophthora rubi</name>
    <dbReference type="NCBI Taxonomy" id="129364"/>
    <lineage>
        <taxon>Eukaryota</taxon>
        <taxon>Sar</taxon>
        <taxon>Stramenopiles</taxon>
        <taxon>Oomycota</taxon>
        <taxon>Peronosporomycetes</taxon>
        <taxon>Peronosporales</taxon>
        <taxon>Peronosporaceae</taxon>
        <taxon>Phytophthora</taxon>
    </lineage>
</organism>
<protein>
    <submittedName>
        <fullName evidence="2">Uncharacterized protein</fullName>
    </submittedName>
</protein>
<name>A0A6A3MU69_9STRA</name>
<evidence type="ECO:0000256" key="1">
    <source>
        <dbReference type="SAM" id="MobiDB-lite"/>
    </source>
</evidence>
<accession>A0A6A3MU69</accession>
<comment type="caution">
    <text evidence="2">The sequence shown here is derived from an EMBL/GenBank/DDBJ whole genome shotgun (WGS) entry which is preliminary data.</text>
</comment>